<sequence length="224" mass="25068">MSVLAAFILFFMAVMPEINADSSALEEAKRYIYDSDLKKEGEHFRKVLSVRDVDTSDGLSLTLEALPTTCPVSSDMSMEEVYSDACPTTTEQYEEIECQLKLDHSKTGQIESALIFFLMAVMPEINADSVELEEAKRYIYDSDLKKEGEQFRKVLSVRDVDTSEGLSLTMDVLPTTCAVSSGMSIEEVYSDACPTTTEQYEEIECQLKLDSSNNGQISCTYYGY</sequence>
<evidence type="ECO:0000313" key="4">
    <source>
        <dbReference type="EMBL" id="KRZ45352.1"/>
    </source>
</evidence>
<feature type="chain" id="PRO_5010442900" evidence="1">
    <location>
        <begin position="21"/>
        <end position="224"/>
    </location>
</feature>
<evidence type="ECO:0000313" key="6">
    <source>
        <dbReference type="Proteomes" id="UP000054826"/>
    </source>
</evidence>
<evidence type="ECO:0000313" key="2">
    <source>
        <dbReference type="EMBL" id="KRY76842.1"/>
    </source>
</evidence>
<dbReference type="Proteomes" id="UP000054995">
    <property type="component" value="Unassembled WGS sequence"/>
</dbReference>
<accession>A0A0V1G0I3</accession>
<reference evidence="5 6" key="1">
    <citation type="submission" date="2015-01" db="EMBL/GenBank/DDBJ databases">
        <title>Evolution of Trichinella species and genotypes.</title>
        <authorList>
            <person name="Korhonen P.K."/>
            <person name="Edoardo P."/>
            <person name="Giuseppe L.R."/>
            <person name="Gasser R.B."/>
        </authorList>
    </citation>
    <scope>NUCLEOTIDE SEQUENCE [LARGE SCALE GENOMIC DNA]</scope>
    <source>
        <strain evidence="2">ISS13</strain>
        <strain evidence="4">ISS176</strain>
        <strain evidence="3">ISS470</strain>
    </source>
</reference>
<proteinExistence type="predicted"/>
<comment type="caution">
    <text evidence="3">The sequence shown here is derived from an EMBL/GenBank/DDBJ whole genome shotgun (WGS) entry which is preliminary data.</text>
</comment>
<dbReference type="AlphaFoldDB" id="A0A0V1G0I3"/>
<evidence type="ECO:0000313" key="5">
    <source>
        <dbReference type="Proteomes" id="UP000054632"/>
    </source>
</evidence>
<keyword evidence="1" id="KW-0732">Signal</keyword>
<dbReference type="Proteomes" id="UP000054826">
    <property type="component" value="Unassembled WGS sequence"/>
</dbReference>
<evidence type="ECO:0000313" key="3">
    <source>
        <dbReference type="EMBL" id="KRY91695.1"/>
    </source>
</evidence>
<feature type="signal peptide" evidence="1">
    <location>
        <begin position="1"/>
        <end position="20"/>
    </location>
</feature>
<dbReference type="EMBL" id="JYDT01000011">
    <property type="protein sequence ID" value="KRY91695.1"/>
    <property type="molecule type" value="Genomic_DNA"/>
</dbReference>
<dbReference type="EMBL" id="JYDR01000010">
    <property type="protein sequence ID" value="KRY76842.1"/>
    <property type="molecule type" value="Genomic_DNA"/>
</dbReference>
<dbReference type="Proteomes" id="UP000054632">
    <property type="component" value="Unassembled WGS sequence"/>
</dbReference>
<name>A0A0V1G0I3_TRIPS</name>
<evidence type="ECO:0000313" key="7">
    <source>
        <dbReference type="Proteomes" id="UP000054995"/>
    </source>
</evidence>
<organism evidence="3 7">
    <name type="scientific">Trichinella pseudospiralis</name>
    <name type="common">Parasitic roundworm</name>
    <dbReference type="NCBI Taxonomy" id="6337"/>
    <lineage>
        <taxon>Eukaryota</taxon>
        <taxon>Metazoa</taxon>
        <taxon>Ecdysozoa</taxon>
        <taxon>Nematoda</taxon>
        <taxon>Enoplea</taxon>
        <taxon>Dorylaimia</taxon>
        <taxon>Trichinellida</taxon>
        <taxon>Trichinellidae</taxon>
        <taxon>Trichinella</taxon>
    </lineage>
</organism>
<dbReference type="OrthoDB" id="5919368at2759"/>
<protein>
    <submittedName>
        <fullName evidence="3">Uncharacterized protein</fullName>
    </submittedName>
</protein>
<gene>
    <name evidence="2" type="ORF">T4A_6232</name>
    <name evidence="4" type="ORF">T4C_430</name>
    <name evidence="3" type="ORF">T4D_13999</name>
</gene>
<evidence type="ECO:0000256" key="1">
    <source>
        <dbReference type="SAM" id="SignalP"/>
    </source>
</evidence>
<keyword evidence="7" id="KW-1185">Reference proteome</keyword>
<dbReference type="EMBL" id="JYDV01000003">
    <property type="protein sequence ID" value="KRZ45352.1"/>
    <property type="molecule type" value="Genomic_DNA"/>
</dbReference>